<dbReference type="Proteomes" id="UP000887013">
    <property type="component" value="Unassembled WGS sequence"/>
</dbReference>
<protein>
    <submittedName>
        <fullName evidence="2">Uncharacterized protein</fullName>
    </submittedName>
</protein>
<evidence type="ECO:0000313" key="2">
    <source>
        <dbReference type="EMBL" id="GFT18062.1"/>
    </source>
</evidence>
<sequence>MPLKVKKRYQPKNALAEQASERERNAKVNRKNIDKNKKWNHSKKQQETLSLFYPPRMYKNEKKIPKLSKIRILNINNPFIKYRIEIALLERERNFIVRRVLGFLC</sequence>
<feature type="compositionally biased region" description="Basic and acidic residues" evidence="1">
    <location>
        <begin position="19"/>
        <end position="37"/>
    </location>
</feature>
<accession>A0A8X6NKC5</accession>
<keyword evidence="3" id="KW-1185">Reference proteome</keyword>
<proteinExistence type="predicted"/>
<evidence type="ECO:0000256" key="1">
    <source>
        <dbReference type="SAM" id="MobiDB-lite"/>
    </source>
</evidence>
<name>A0A8X6NKC5_NEPPI</name>
<dbReference type="AlphaFoldDB" id="A0A8X6NKC5"/>
<feature type="compositionally biased region" description="Basic residues" evidence="1">
    <location>
        <begin position="1"/>
        <end position="10"/>
    </location>
</feature>
<evidence type="ECO:0000313" key="3">
    <source>
        <dbReference type="Proteomes" id="UP000887013"/>
    </source>
</evidence>
<gene>
    <name evidence="2" type="ORF">NPIL_182721</name>
</gene>
<organism evidence="2 3">
    <name type="scientific">Nephila pilipes</name>
    <name type="common">Giant wood spider</name>
    <name type="synonym">Nephila maculata</name>
    <dbReference type="NCBI Taxonomy" id="299642"/>
    <lineage>
        <taxon>Eukaryota</taxon>
        <taxon>Metazoa</taxon>
        <taxon>Ecdysozoa</taxon>
        <taxon>Arthropoda</taxon>
        <taxon>Chelicerata</taxon>
        <taxon>Arachnida</taxon>
        <taxon>Araneae</taxon>
        <taxon>Araneomorphae</taxon>
        <taxon>Entelegynae</taxon>
        <taxon>Araneoidea</taxon>
        <taxon>Nephilidae</taxon>
        <taxon>Nephila</taxon>
    </lineage>
</organism>
<dbReference type="EMBL" id="BMAW01105154">
    <property type="protein sequence ID" value="GFT18062.1"/>
    <property type="molecule type" value="Genomic_DNA"/>
</dbReference>
<feature type="region of interest" description="Disordered" evidence="1">
    <location>
        <begin position="1"/>
        <end position="42"/>
    </location>
</feature>
<reference evidence="2" key="1">
    <citation type="submission" date="2020-08" db="EMBL/GenBank/DDBJ databases">
        <title>Multicomponent nature underlies the extraordinary mechanical properties of spider dragline silk.</title>
        <authorList>
            <person name="Kono N."/>
            <person name="Nakamura H."/>
            <person name="Mori M."/>
            <person name="Yoshida Y."/>
            <person name="Ohtoshi R."/>
            <person name="Malay A.D."/>
            <person name="Moran D.A.P."/>
            <person name="Tomita M."/>
            <person name="Numata K."/>
            <person name="Arakawa K."/>
        </authorList>
    </citation>
    <scope>NUCLEOTIDE SEQUENCE</scope>
</reference>
<comment type="caution">
    <text evidence="2">The sequence shown here is derived from an EMBL/GenBank/DDBJ whole genome shotgun (WGS) entry which is preliminary data.</text>
</comment>